<dbReference type="CDD" id="cd02440">
    <property type="entry name" value="AdoMet_MTases"/>
    <property type="match status" value="1"/>
</dbReference>
<dbReference type="AlphaFoldDB" id="A0A218NMX8"/>
<sequence>MVADTIFMETGCCIISGYHIERILKNDDGEFDLSLDLGLTRSKVIKSNNAVELPDGQRIGIELLKKINRRRQLSDCFMIKDSSLLFIYLFDGNSSYKLYEPGIDLSPTLWINGSVMHMISHSIPIEESRMKVNLLGKLHGNVLDTCFGLGYSSIELSKKGADTVHSYEISESSLEIAKVNPWSREAFSNPKIKLDNMDVAKGLRSSKDEEYDFIFHDPPNIKMGGDLYSLDFYKDLFRALKPNGILYHFIGSGREEGKHKSDYVRGAMSRLRMAGFKKIKRSYAGVIASK</sequence>
<organism evidence="2 3">
    <name type="scientific">Candidatus Mancarchaeum acidiphilum</name>
    <dbReference type="NCBI Taxonomy" id="1920749"/>
    <lineage>
        <taxon>Archaea</taxon>
        <taxon>Candidatus Micrarchaeota</taxon>
        <taxon>Candidatus Mancarchaeum</taxon>
    </lineage>
</organism>
<dbReference type="GO" id="GO:0008168">
    <property type="term" value="F:methyltransferase activity"/>
    <property type="evidence" value="ECO:0007669"/>
    <property type="project" value="UniProtKB-KW"/>
</dbReference>
<accession>A0A218NMX8</accession>
<feature type="domain" description="MnmC-like methyltransferase" evidence="1">
    <location>
        <begin position="189"/>
        <end position="249"/>
    </location>
</feature>
<evidence type="ECO:0000313" key="2">
    <source>
        <dbReference type="EMBL" id="ASI13840.1"/>
    </source>
</evidence>
<dbReference type="Proteomes" id="UP000197679">
    <property type="component" value="Chromosome"/>
</dbReference>
<dbReference type="SUPFAM" id="SSF53335">
    <property type="entry name" value="S-adenosyl-L-methionine-dependent methyltransferases"/>
    <property type="match status" value="1"/>
</dbReference>
<reference evidence="2 3" key="1">
    <citation type="journal article" date="2017" name="Nat. Commun.">
        <title>'ARMAN' archaea depend on association with euryarchaeal host in culture and in situ.</title>
        <authorList>
            <person name="Golyshina O."/>
            <person name="Toshchakov S."/>
            <person name="Makarova K."/>
            <person name="Gavrilov S."/>
            <person name="Korzhenkov A."/>
            <person name="La Cono V."/>
            <person name="Arcadi E."/>
            <person name="Nechitaylo T."/>
            <person name="Ferrer M."/>
            <person name="Kublanov I."/>
            <person name="Wolf Y."/>
            <person name="Yakimov M."/>
            <person name="Golyshin P."/>
            <person name="Slesarev A."/>
            <person name="Kozyavkin S."/>
        </authorList>
    </citation>
    <scope>NUCLEOTIDE SEQUENCE [LARGE SCALE GENOMIC DNA]</scope>
    <source>
        <strain evidence="2 3">Mia14</strain>
    </source>
</reference>
<keyword evidence="3" id="KW-1185">Reference proteome</keyword>
<keyword evidence="2" id="KW-0808">Transferase</keyword>
<dbReference type="KEGG" id="marh:Mia14_0527"/>
<protein>
    <submittedName>
        <fullName evidence="2">SAM-dependent methyltransferase</fullName>
    </submittedName>
</protein>
<dbReference type="Pfam" id="PF05430">
    <property type="entry name" value="Methyltransf_30"/>
    <property type="match status" value="1"/>
</dbReference>
<dbReference type="EMBL" id="CP019964">
    <property type="protein sequence ID" value="ASI13840.1"/>
    <property type="molecule type" value="Genomic_DNA"/>
</dbReference>
<keyword evidence="2" id="KW-0489">Methyltransferase</keyword>
<dbReference type="GO" id="GO:0016645">
    <property type="term" value="F:oxidoreductase activity, acting on the CH-NH group of donors"/>
    <property type="evidence" value="ECO:0007669"/>
    <property type="project" value="InterPro"/>
</dbReference>
<dbReference type="GO" id="GO:0032259">
    <property type="term" value="P:methylation"/>
    <property type="evidence" value="ECO:0007669"/>
    <property type="project" value="UniProtKB-KW"/>
</dbReference>
<evidence type="ECO:0000259" key="1">
    <source>
        <dbReference type="Pfam" id="PF05430"/>
    </source>
</evidence>
<dbReference type="Gene3D" id="3.40.50.150">
    <property type="entry name" value="Vaccinia Virus protein VP39"/>
    <property type="match status" value="1"/>
</dbReference>
<evidence type="ECO:0000313" key="3">
    <source>
        <dbReference type="Proteomes" id="UP000197679"/>
    </source>
</evidence>
<gene>
    <name evidence="2" type="ORF">Mia14_0527</name>
</gene>
<dbReference type="InterPro" id="IPR029063">
    <property type="entry name" value="SAM-dependent_MTases_sf"/>
</dbReference>
<proteinExistence type="predicted"/>
<dbReference type="InterPro" id="IPR008471">
    <property type="entry name" value="MnmC-like_methylTransf"/>
</dbReference>
<name>A0A218NMX8_9ARCH</name>